<dbReference type="AlphaFoldDB" id="A0ABD5UWG8"/>
<dbReference type="RefSeq" id="WP_379746145.1">
    <property type="nucleotide sequence ID" value="NZ_JBHSXL010000012.1"/>
</dbReference>
<evidence type="ECO:0000313" key="4">
    <source>
        <dbReference type="Proteomes" id="UP001596296"/>
    </source>
</evidence>
<dbReference type="Proteomes" id="UP001596296">
    <property type="component" value="Unassembled WGS sequence"/>
</dbReference>
<dbReference type="InterPro" id="IPR005094">
    <property type="entry name" value="Endonuclease_MobA/VirD2"/>
</dbReference>
<accession>A0ABD5UWG8</accession>
<evidence type="ECO:0000313" key="3">
    <source>
        <dbReference type="EMBL" id="MFC6893759.1"/>
    </source>
</evidence>
<keyword evidence="4" id="KW-1185">Reference proteome</keyword>
<feature type="domain" description="MobA/VirD2-like nuclease" evidence="2">
    <location>
        <begin position="55"/>
        <end position="130"/>
    </location>
</feature>
<protein>
    <submittedName>
        <fullName evidence="3">Relaxase/mobilization nuclease domain-containing protein</fullName>
    </submittedName>
</protein>
<feature type="compositionally biased region" description="Low complexity" evidence="1">
    <location>
        <begin position="179"/>
        <end position="188"/>
    </location>
</feature>
<gene>
    <name evidence="3" type="ORF">ACFQE9_14255</name>
</gene>
<organism evidence="3 4">
    <name type="scientific">Halopenitus salinus</name>
    <dbReference type="NCBI Taxonomy" id="1198295"/>
    <lineage>
        <taxon>Archaea</taxon>
        <taxon>Methanobacteriati</taxon>
        <taxon>Methanobacteriota</taxon>
        <taxon>Stenosarchaea group</taxon>
        <taxon>Halobacteria</taxon>
        <taxon>Halobacteriales</taxon>
        <taxon>Haloferacaceae</taxon>
        <taxon>Halopenitus</taxon>
    </lineage>
</organism>
<sequence>MKVFTDTNYREHGARNLVEYLDKEKGLENRAGEEMSDEEIEAFIEKSEEYEFEREVIISPENGTDLSDDQFSLYTRQVMSEFCKDRNTATYCYAIHRDTDHPHAQVALTGTKRDLWMDKEDCEQLRERAQEQFHDQHRELTRDLSHQFEQTLQHDATHELEAESDRDIDHDQDPDPEPDQAQAQGPES</sequence>
<feature type="compositionally biased region" description="Basic and acidic residues" evidence="1">
    <location>
        <begin position="155"/>
        <end position="173"/>
    </location>
</feature>
<evidence type="ECO:0000259" key="2">
    <source>
        <dbReference type="Pfam" id="PF03432"/>
    </source>
</evidence>
<evidence type="ECO:0000256" key="1">
    <source>
        <dbReference type="SAM" id="MobiDB-lite"/>
    </source>
</evidence>
<feature type="compositionally biased region" description="Basic and acidic residues" evidence="1">
    <location>
        <begin position="133"/>
        <end position="146"/>
    </location>
</feature>
<proteinExistence type="predicted"/>
<feature type="region of interest" description="Disordered" evidence="1">
    <location>
        <begin position="133"/>
        <end position="188"/>
    </location>
</feature>
<dbReference type="EMBL" id="JBHSXL010000012">
    <property type="protein sequence ID" value="MFC6893759.1"/>
    <property type="molecule type" value="Genomic_DNA"/>
</dbReference>
<reference evidence="3 4" key="1">
    <citation type="journal article" date="2019" name="Int. J. Syst. Evol. Microbiol.">
        <title>The Global Catalogue of Microorganisms (GCM) 10K type strain sequencing project: providing services to taxonomists for standard genome sequencing and annotation.</title>
        <authorList>
            <consortium name="The Broad Institute Genomics Platform"/>
            <consortium name="The Broad Institute Genome Sequencing Center for Infectious Disease"/>
            <person name="Wu L."/>
            <person name="Ma J."/>
        </authorList>
    </citation>
    <scope>NUCLEOTIDE SEQUENCE [LARGE SCALE GENOMIC DNA]</scope>
    <source>
        <strain evidence="3 4">SKJ47</strain>
    </source>
</reference>
<dbReference type="Pfam" id="PF03432">
    <property type="entry name" value="Relaxase"/>
    <property type="match status" value="1"/>
</dbReference>
<comment type="caution">
    <text evidence="3">The sequence shown here is derived from an EMBL/GenBank/DDBJ whole genome shotgun (WGS) entry which is preliminary data.</text>
</comment>
<name>A0ABD5UWG8_9EURY</name>